<dbReference type="InterPro" id="IPR014352">
    <property type="entry name" value="FERM/acyl-CoA-bd_prot_sf"/>
</dbReference>
<gene>
    <name evidence="6" type="ORF">D0Y65_029017</name>
    <name evidence="5" type="ORF">D0Y65_055173</name>
    <name evidence="4" type="ORF">glysoja_027268</name>
</gene>
<dbReference type="GO" id="GO:0004165">
    <property type="term" value="F:delta(3)-delta(2)-enoyl-CoA isomerase activity"/>
    <property type="evidence" value="ECO:0007669"/>
    <property type="project" value="UniProtKB-EC"/>
</dbReference>
<dbReference type="Gramene" id="XM_028332066.1">
    <property type="protein sequence ID" value="XP_028187867.1"/>
    <property type="gene ID" value="LOC114374430"/>
</dbReference>
<dbReference type="PANTHER" id="PTHR23310">
    <property type="entry name" value="ACYL-COA-BINDING PROTEIN, ACBP"/>
    <property type="match status" value="1"/>
</dbReference>
<dbReference type="GO" id="GO:0000062">
    <property type="term" value="F:fatty-acyl-CoA binding"/>
    <property type="evidence" value="ECO:0007669"/>
    <property type="project" value="InterPro"/>
</dbReference>
<dbReference type="PROSITE" id="PS51228">
    <property type="entry name" value="ACB_2"/>
    <property type="match status" value="1"/>
</dbReference>
<dbReference type="SUPFAM" id="SSF47027">
    <property type="entry name" value="Acyl-CoA binding protein"/>
    <property type="match status" value="1"/>
</dbReference>
<evidence type="ECO:0000259" key="3">
    <source>
        <dbReference type="PROSITE" id="PS51228"/>
    </source>
</evidence>
<dbReference type="SMR" id="A0A0B2PUZ9"/>
<dbReference type="GO" id="GO:0006631">
    <property type="term" value="P:fatty acid metabolic process"/>
    <property type="evidence" value="ECO:0007669"/>
    <property type="project" value="TreeGrafter"/>
</dbReference>
<sequence>MELLWELAFTIALSLLLPLVFLKLLSVTPNLEANEKVALLGRDHDHGIKSDSKSWETDKVVRIGGKIDEFRDKPIVGKLIVPEIVDVSCGSPKIHNSEKIDEYSVYDEIELVDLAEDPVVDEGNDGVVNIDEVEVELMECDSRENKVEEVEISQCERNYNEIDESSMNEEIGENKGSVVDEDDWEGIESTELERRFGAAVVFVGSKSNANLSNDVKMKLHGYHRIATQGPCHEPQPMALKFSARAKWIARRQLGIMSPEEAMEQFISLLSESIPDWIEENPYDNAKPASATNLVI</sequence>
<dbReference type="Proteomes" id="UP000053555">
    <property type="component" value="Unassembled WGS sequence"/>
</dbReference>
<evidence type="ECO:0000256" key="1">
    <source>
        <dbReference type="ARBA" id="ARBA00005567"/>
    </source>
</evidence>
<evidence type="ECO:0000313" key="6">
    <source>
        <dbReference type="EMBL" id="RZB78417.1"/>
    </source>
</evidence>
<reference evidence="5 7" key="2">
    <citation type="submission" date="2018-09" db="EMBL/GenBank/DDBJ databases">
        <title>A high-quality reference genome of wild soybean provides a powerful tool to mine soybean genomes.</title>
        <authorList>
            <person name="Xie M."/>
            <person name="Chung C.Y.L."/>
            <person name="Li M.-W."/>
            <person name="Wong F.-L."/>
            <person name="Chan T.-F."/>
            <person name="Lam H.-M."/>
        </authorList>
    </citation>
    <scope>NUCLEOTIDE SEQUENCE [LARGE SCALE GENOMIC DNA]</scope>
    <source>
        <strain evidence="7">cv. W05</strain>
        <tissue evidence="5">Hypocotyl of etiolated seedlings</tissue>
    </source>
</reference>
<evidence type="ECO:0000256" key="2">
    <source>
        <dbReference type="ARBA" id="ARBA00023121"/>
    </source>
</evidence>
<protein>
    <submittedName>
        <fullName evidence="4 6">Acyl-CoA-binding domain-containing protein 3</fullName>
        <ecNumber evidence="4">5.3.3.8</ecNumber>
    </submittedName>
</protein>
<reference evidence="4" key="1">
    <citation type="submission" date="2014-07" db="EMBL/GenBank/DDBJ databases">
        <title>Identification of a novel salt tolerance gene in wild soybean by whole-genome sequencing.</title>
        <authorList>
            <person name="Lam H.-M."/>
            <person name="Qi X."/>
            <person name="Li M.-W."/>
            <person name="Liu X."/>
            <person name="Xie M."/>
            <person name="Ni M."/>
            <person name="Xu X."/>
        </authorList>
    </citation>
    <scope>NUCLEOTIDE SEQUENCE [LARGE SCALE GENOMIC DNA]</scope>
    <source>
        <tissue evidence="4">Root</tissue>
    </source>
</reference>
<dbReference type="EMBL" id="QZWG01000983">
    <property type="protein sequence ID" value="RZB41521.1"/>
    <property type="molecule type" value="Genomic_DNA"/>
</dbReference>
<dbReference type="Proteomes" id="UP000289340">
    <property type="component" value="Chromosome 11"/>
</dbReference>
<evidence type="ECO:0000313" key="5">
    <source>
        <dbReference type="EMBL" id="RZB41521.1"/>
    </source>
</evidence>
<keyword evidence="4" id="KW-0413">Isomerase</keyword>
<keyword evidence="7" id="KW-1185">Reference proteome</keyword>
<dbReference type="Gramene" id="XM_028367243.1">
    <property type="protein sequence ID" value="XP_028223044.1"/>
    <property type="gene ID" value="LOC114404140"/>
</dbReference>
<dbReference type="PANTHER" id="PTHR23310:SF105">
    <property type="entry name" value="ACYL-COA-BINDING DOMAIN-CONTAINING PROTEIN 5"/>
    <property type="match status" value="1"/>
</dbReference>
<dbReference type="AlphaFoldDB" id="A0A0B2PUZ9"/>
<dbReference type="EC" id="5.3.3.8" evidence="4"/>
<dbReference type="Pfam" id="PF00887">
    <property type="entry name" value="ACBP"/>
    <property type="match status" value="1"/>
</dbReference>
<dbReference type="EMBL" id="KN662891">
    <property type="protein sequence ID" value="KHN12980.1"/>
    <property type="molecule type" value="Genomic_DNA"/>
</dbReference>
<evidence type="ECO:0000313" key="4">
    <source>
        <dbReference type="EMBL" id="KHN12980.1"/>
    </source>
</evidence>
<accession>A0A0B2PUZ9</accession>
<feature type="domain" description="ACB" evidence="3">
    <location>
        <begin position="192"/>
        <end position="278"/>
    </location>
</feature>
<organism evidence="4">
    <name type="scientific">Glycine soja</name>
    <name type="common">Wild soybean</name>
    <dbReference type="NCBI Taxonomy" id="3848"/>
    <lineage>
        <taxon>Eukaryota</taxon>
        <taxon>Viridiplantae</taxon>
        <taxon>Streptophyta</taxon>
        <taxon>Embryophyta</taxon>
        <taxon>Tracheophyta</taxon>
        <taxon>Spermatophyta</taxon>
        <taxon>Magnoliopsida</taxon>
        <taxon>eudicotyledons</taxon>
        <taxon>Gunneridae</taxon>
        <taxon>Pentapetalae</taxon>
        <taxon>rosids</taxon>
        <taxon>fabids</taxon>
        <taxon>Fabales</taxon>
        <taxon>Fabaceae</taxon>
        <taxon>Papilionoideae</taxon>
        <taxon>50 kb inversion clade</taxon>
        <taxon>NPAAA clade</taxon>
        <taxon>indigoferoid/millettioid clade</taxon>
        <taxon>Phaseoleae</taxon>
        <taxon>Glycine</taxon>
        <taxon>Glycine subgen. Soja</taxon>
    </lineage>
</organism>
<dbReference type="Gene3D" id="1.20.80.10">
    <property type="match status" value="1"/>
</dbReference>
<comment type="similarity">
    <text evidence="1">Belongs to the ACBP family.</text>
</comment>
<keyword evidence="2" id="KW-0446">Lipid-binding</keyword>
<dbReference type="InterPro" id="IPR035984">
    <property type="entry name" value="Acyl-CoA-binding_sf"/>
</dbReference>
<dbReference type="InterPro" id="IPR000582">
    <property type="entry name" value="Acyl-CoA-binding_protein"/>
</dbReference>
<dbReference type="EMBL" id="QZWG01000011">
    <property type="protein sequence ID" value="RZB78417.1"/>
    <property type="molecule type" value="Genomic_DNA"/>
</dbReference>
<proteinExistence type="inferred from homology"/>
<evidence type="ECO:0000313" key="7">
    <source>
        <dbReference type="Proteomes" id="UP000289340"/>
    </source>
</evidence>
<name>A0A0B2PUZ9_GLYSO</name>